<dbReference type="RefSeq" id="WP_273052425.1">
    <property type="nucleotide sequence ID" value="NZ_DAITTW010000028.1"/>
</dbReference>
<evidence type="ECO:0000313" key="2">
    <source>
        <dbReference type="EMBL" id="HCT15182.1"/>
    </source>
</evidence>
<proteinExistence type="predicted"/>
<dbReference type="EMBL" id="DQID01000269">
    <property type="protein sequence ID" value="HCT15182.1"/>
    <property type="molecule type" value="Genomic_DNA"/>
</dbReference>
<keyword evidence="1" id="KW-0472">Membrane</keyword>
<reference evidence="2 3" key="1">
    <citation type="journal article" date="2018" name="Nat. Biotechnol.">
        <title>A standardized bacterial taxonomy based on genome phylogeny substantially revises the tree of life.</title>
        <authorList>
            <person name="Parks D.H."/>
            <person name="Chuvochina M."/>
            <person name="Waite D.W."/>
            <person name="Rinke C."/>
            <person name="Skarshewski A."/>
            <person name="Chaumeil P.A."/>
            <person name="Hugenholtz P."/>
        </authorList>
    </citation>
    <scope>NUCLEOTIDE SEQUENCE [LARGE SCALE GENOMIC DNA]</scope>
    <source>
        <strain evidence="2">UBA11247</strain>
    </source>
</reference>
<gene>
    <name evidence="2" type="ORF">DIW82_10480</name>
</gene>
<keyword evidence="1" id="KW-1133">Transmembrane helix</keyword>
<evidence type="ECO:0000313" key="3">
    <source>
        <dbReference type="Proteomes" id="UP000261739"/>
    </source>
</evidence>
<dbReference type="AlphaFoldDB" id="A0A3D4T0X0"/>
<feature type="transmembrane region" description="Helical" evidence="1">
    <location>
        <begin position="95"/>
        <end position="116"/>
    </location>
</feature>
<comment type="caution">
    <text evidence="2">The sequence shown here is derived from an EMBL/GenBank/DDBJ whole genome shotgun (WGS) entry which is preliminary data.</text>
</comment>
<dbReference type="InterPro" id="IPR025058">
    <property type="entry name" value="DUF3995"/>
</dbReference>
<protein>
    <submittedName>
        <fullName evidence="2">DUF3995 domain-containing protein</fullName>
    </submittedName>
</protein>
<name>A0A3D4T0X0_9CORY</name>
<dbReference type="Proteomes" id="UP000261739">
    <property type="component" value="Unassembled WGS sequence"/>
</dbReference>
<sequence length="164" mass="17558">MDNPAPVAARAAFTVAAVAGVVHGGFSIYWGFGGASLVDTLGENLVEQWQEHPALLLPVGMVKILAALLPLLLLRTAGKPVQPVFWHRLLRVVSWAGAVLLILWGGVNTVTGNLVLSGIVEPDGGYDYDGMVGHAWLWDPLFLLWGVALAVGLFLTGRLRLSRQ</sequence>
<feature type="transmembrane region" description="Helical" evidence="1">
    <location>
        <begin position="136"/>
        <end position="155"/>
    </location>
</feature>
<accession>A0A3D4T0X0</accession>
<evidence type="ECO:0000256" key="1">
    <source>
        <dbReference type="SAM" id="Phobius"/>
    </source>
</evidence>
<organism evidence="2 3">
    <name type="scientific">Corynebacterium nuruki</name>
    <dbReference type="NCBI Taxonomy" id="1032851"/>
    <lineage>
        <taxon>Bacteria</taxon>
        <taxon>Bacillati</taxon>
        <taxon>Actinomycetota</taxon>
        <taxon>Actinomycetes</taxon>
        <taxon>Mycobacteriales</taxon>
        <taxon>Corynebacteriaceae</taxon>
        <taxon>Corynebacterium</taxon>
    </lineage>
</organism>
<dbReference type="Pfam" id="PF13160">
    <property type="entry name" value="DUF3995"/>
    <property type="match status" value="1"/>
</dbReference>
<keyword evidence="1" id="KW-0812">Transmembrane</keyword>
<feature type="transmembrane region" description="Helical" evidence="1">
    <location>
        <begin position="52"/>
        <end position="74"/>
    </location>
</feature>
<feature type="transmembrane region" description="Helical" evidence="1">
    <location>
        <begin position="12"/>
        <end position="32"/>
    </location>
</feature>